<protein>
    <submittedName>
        <fullName evidence="1">Uncharacterized protein</fullName>
    </submittedName>
</protein>
<dbReference type="EMBL" id="SPUK01000011">
    <property type="protein sequence ID" value="TQV93955.1"/>
    <property type="molecule type" value="Genomic_DNA"/>
</dbReference>
<organism evidence="1 2">
    <name type="scientific">Cordyceps javanica</name>
    <dbReference type="NCBI Taxonomy" id="43265"/>
    <lineage>
        <taxon>Eukaryota</taxon>
        <taxon>Fungi</taxon>
        <taxon>Dikarya</taxon>
        <taxon>Ascomycota</taxon>
        <taxon>Pezizomycotina</taxon>
        <taxon>Sordariomycetes</taxon>
        <taxon>Hypocreomycetidae</taxon>
        <taxon>Hypocreales</taxon>
        <taxon>Cordycipitaceae</taxon>
        <taxon>Cordyceps</taxon>
    </lineage>
</organism>
<accession>A0A545UWW1</accession>
<evidence type="ECO:0000313" key="2">
    <source>
        <dbReference type="Proteomes" id="UP000315783"/>
    </source>
</evidence>
<keyword evidence="2" id="KW-1185">Reference proteome</keyword>
<proteinExistence type="predicted"/>
<evidence type="ECO:0000313" key="1">
    <source>
        <dbReference type="EMBL" id="TQV93955.1"/>
    </source>
</evidence>
<sequence>MGACGRAGLKFGYVVKPGWQLVQIAPTATGAIADLEFEASPGGRGAKKVCQIINVNEMEGLCPSGKPRLVILITLTEPDLVRESFFSLLRRLAGVGYR</sequence>
<name>A0A545UWW1_9HYPO</name>
<reference evidence="1 2" key="1">
    <citation type="journal article" date="2019" name="Appl. Microbiol. Biotechnol.">
        <title>Genome sequence of Isaria javanica and comparative genome analysis insights into family S53 peptidase evolution in fungal entomopathogens.</title>
        <authorList>
            <person name="Lin R."/>
            <person name="Zhang X."/>
            <person name="Xin B."/>
            <person name="Zou M."/>
            <person name="Gao Y."/>
            <person name="Qin F."/>
            <person name="Hu Q."/>
            <person name="Xie B."/>
            <person name="Cheng X."/>
        </authorList>
    </citation>
    <scope>NUCLEOTIDE SEQUENCE [LARGE SCALE GENOMIC DNA]</scope>
    <source>
        <strain evidence="1 2">IJ1G</strain>
    </source>
</reference>
<dbReference type="Proteomes" id="UP000315783">
    <property type="component" value="Unassembled WGS sequence"/>
</dbReference>
<comment type="caution">
    <text evidence="1">The sequence shown here is derived from an EMBL/GenBank/DDBJ whole genome shotgun (WGS) entry which is preliminary data.</text>
</comment>
<gene>
    <name evidence="1" type="ORF">IF1G_07687</name>
</gene>
<dbReference type="AlphaFoldDB" id="A0A545UWW1"/>